<evidence type="ECO:0000313" key="5">
    <source>
        <dbReference type="Proteomes" id="UP000691718"/>
    </source>
</evidence>
<dbReference type="EMBL" id="CAJQZP010001697">
    <property type="protein sequence ID" value="CAG5059128.1"/>
    <property type="molecule type" value="Genomic_DNA"/>
</dbReference>
<feature type="compositionally biased region" description="Acidic residues" evidence="2">
    <location>
        <begin position="99"/>
        <end position="116"/>
    </location>
</feature>
<dbReference type="PANTHER" id="PTHR46599:SF3">
    <property type="entry name" value="PIGGYBAC TRANSPOSABLE ELEMENT-DERIVED PROTEIN 4"/>
    <property type="match status" value="1"/>
</dbReference>
<reference evidence="4" key="1">
    <citation type="submission" date="2021-04" db="EMBL/GenBank/DDBJ databases">
        <authorList>
            <person name="Tunstrom K."/>
        </authorList>
    </citation>
    <scope>NUCLEOTIDE SEQUENCE</scope>
</reference>
<dbReference type="Pfam" id="PF13843">
    <property type="entry name" value="DDE_Tnp_1_7"/>
    <property type="match status" value="1"/>
</dbReference>
<protein>
    <submittedName>
        <fullName evidence="4">(apollo) hypothetical protein</fullName>
    </submittedName>
</protein>
<evidence type="ECO:0000256" key="1">
    <source>
        <dbReference type="SAM" id="Coils"/>
    </source>
</evidence>
<feature type="region of interest" description="Disordered" evidence="2">
    <location>
        <begin position="95"/>
        <end position="117"/>
    </location>
</feature>
<gene>
    <name evidence="4" type="ORF">PAPOLLO_LOCUS27885</name>
</gene>
<evidence type="ECO:0000259" key="3">
    <source>
        <dbReference type="Pfam" id="PF13843"/>
    </source>
</evidence>
<accession>A0A8S3YFA8</accession>
<dbReference type="AlphaFoldDB" id="A0A8S3YFA8"/>
<evidence type="ECO:0000256" key="2">
    <source>
        <dbReference type="SAM" id="MobiDB-lite"/>
    </source>
</evidence>
<proteinExistence type="predicted"/>
<sequence length="741" mass="85909">MSKRQHDDAIAGPSREMPEGRLWPCYPRVVTPEATVRTQGDPVVYQATSSGRIRPWIPASTPTMASPSSLVPEAAGVKKRCRRALNLKEIAAILQDSGSDGENDDDEEDSEGDNDIPDFVRLRQAARNLRNVHVRDQRNMFEDDDDEDLVMCDEIDKSAVKCENDENEEDNEWHVNVQESARENENEETLMEDERIKNERIENANGWSERGGMTGSSGAAAPIDTTFFWSEDFTSFTAQKETYLRVPGPTFSSQDPTAIFCKIWDREFMDTIVRETNEYACEIISQLSDPDIGGRIPNYLDSWTDTTVEELYRYFAVLIYLSFCHRSKIHEYWDTGILEMPSFRRIMSRTRFLLLTKFFHFVSNKNLVNRGYERKVEKIAPVVDHCNRKFAEMYTPSQYLSLDESLLLWKGRLSWRQCIRTKAARFGIKSFELCEAETGYLLQYRLYTGKNTAMYPGPSHGFNDKTAKVVLQLMEGYLDAGHVLVMDNWYNQLPLTRYLKSRCTDVLGTINRRQKWIPQAIKELNPKQLERGVSVGRHCGDIALVAWKDVKLVTLLSTYHQHEMVPGRRARQSVLKPTVVQEYNRYMGGVDLKDQKLSKFLLERKRNRKWYMKVFKRLLNTSLLNAFIIYLRNPMYHMYSHRQFRLKVAEGLLSRYPCVSSVPPRVPNQLQRLALRLELGNHFPIYTEAASRPGKQKRKQLRCVRCAVLKKRVVVTIMCKLCQVPLCLGKCWEDYHTVKNL</sequence>
<name>A0A8S3YFA8_PARAO</name>
<feature type="coiled-coil region" evidence="1">
    <location>
        <begin position="177"/>
        <end position="204"/>
    </location>
</feature>
<evidence type="ECO:0000313" key="4">
    <source>
        <dbReference type="EMBL" id="CAG5059128.1"/>
    </source>
</evidence>
<dbReference type="PANTHER" id="PTHR46599">
    <property type="entry name" value="PIGGYBAC TRANSPOSABLE ELEMENT-DERIVED PROTEIN 4"/>
    <property type="match status" value="1"/>
</dbReference>
<dbReference type="Proteomes" id="UP000691718">
    <property type="component" value="Unassembled WGS sequence"/>
</dbReference>
<comment type="caution">
    <text evidence="4">The sequence shown here is derived from an EMBL/GenBank/DDBJ whole genome shotgun (WGS) entry which is preliminary data.</text>
</comment>
<dbReference type="OrthoDB" id="75807at2759"/>
<feature type="region of interest" description="Disordered" evidence="2">
    <location>
        <begin position="1"/>
        <end position="22"/>
    </location>
</feature>
<keyword evidence="5" id="KW-1185">Reference proteome</keyword>
<keyword evidence="1" id="KW-0175">Coiled coil</keyword>
<feature type="domain" description="PiggyBac transposable element-derived protein" evidence="3">
    <location>
        <begin position="255"/>
        <end position="627"/>
    </location>
</feature>
<organism evidence="4 5">
    <name type="scientific">Parnassius apollo</name>
    <name type="common">Apollo butterfly</name>
    <name type="synonym">Papilio apollo</name>
    <dbReference type="NCBI Taxonomy" id="110799"/>
    <lineage>
        <taxon>Eukaryota</taxon>
        <taxon>Metazoa</taxon>
        <taxon>Ecdysozoa</taxon>
        <taxon>Arthropoda</taxon>
        <taxon>Hexapoda</taxon>
        <taxon>Insecta</taxon>
        <taxon>Pterygota</taxon>
        <taxon>Neoptera</taxon>
        <taxon>Endopterygota</taxon>
        <taxon>Lepidoptera</taxon>
        <taxon>Glossata</taxon>
        <taxon>Ditrysia</taxon>
        <taxon>Papilionoidea</taxon>
        <taxon>Papilionidae</taxon>
        <taxon>Parnassiinae</taxon>
        <taxon>Parnassini</taxon>
        <taxon>Parnassius</taxon>
        <taxon>Parnassius</taxon>
    </lineage>
</organism>
<dbReference type="InterPro" id="IPR029526">
    <property type="entry name" value="PGBD"/>
</dbReference>